<organism evidence="5 6">
    <name type="scientific">Rostratula benghalensis</name>
    <name type="common">greater painted-snipe</name>
    <dbReference type="NCBI Taxonomy" id="118793"/>
    <lineage>
        <taxon>Eukaryota</taxon>
        <taxon>Metazoa</taxon>
        <taxon>Chordata</taxon>
        <taxon>Craniata</taxon>
        <taxon>Vertebrata</taxon>
        <taxon>Euteleostomi</taxon>
        <taxon>Archelosauria</taxon>
        <taxon>Archosauria</taxon>
        <taxon>Dinosauria</taxon>
        <taxon>Saurischia</taxon>
        <taxon>Theropoda</taxon>
        <taxon>Coelurosauria</taxon>
        <taxon>Aves</taxon>
        <taxon>Neognathae</taxon>
        <taxon>Neoaves</taxon>
        <taxon>Charadriiformes</taxon>
        <taxon>Rostratulidae</taxon>
        <taxon>Rostratula</taxon>
    </lineage>
</organism>
<comment type="caution">
    <text evidence="5">The sequence shown here is derived from an EMBL/GenBank/DDBJ whole genome shotgun (WGS) entry which is preliminary data.</text>
</comment>
<dbReference type="AlphaFoldDB" id="A0A7L0CPE5"/>
<feature type="coiled-coil region" evidence="4">
    <location>
        <begin position="405"/>
        <end position="450"/>
    </location>
</feature>
<feature type="repeat" description="ANK" evidence="3">
    <location>
        <begin position="71"/>
        <end position="103"/>
    </location>
</feature>
<dbReference type="PROSITE" id="PS50297">
    <property type="entry name" value="ANK_REP_REGION"/>
    <property type="match status" value="5"/>
</dbReference>
<feature type="repeat" description="ANK" evidence="3">
    <location>
        <begin position="170"/>
        <end position="197"/>
    </location>
</feature>
<dbReference type="Gene3D" id="1.25.40.20">
    <property type="entry name" value="Ankyrin repeat-containing domain"/>
    <property type="match status" value="4"/>
</dbReference>
<evidence type="ECO:0000256" key="4">
    <source>
        <dbReference type="SAM" id="Coils"/>
    </source>
</evidence>
<dbReference type="PANTHER" id="PTHR24201">
    <property type="entry name" value="ANK_REP_REGION DOMAIN-CONTAINING PROTEIN"/>
    <property type="match status" value="1"/>
</dbReference>
<feature type="repeat" description="ANK" evidence="3">
    <location>
        <begin position="4"/>
        <end position="36"/>
    </location>
</feature>
<feature type="non-terminal residue" evidence="5">
    <location>
        <position position="456"/>
    </location>
</feature>
<keyword evidence="4" id="KW-0175">Coiled coil</keyword>
<protein>
    <submittedName>
        <fullName evidence="5">ANR42 protein</fullName>
    </submittedName>
</protein>
<feature type="repeat" description="ANK" evidence="3">
    <location>
        <begin position="104"/>
        <end position="136"/>
    </location>
</feature>
<dbReference type="SMART" id="SM00248">
    <property type="entry name" value="ANK"/>
    <property type="match status" value="8"/>
</dbReference>
<dbReference type="InterPro" id="IPR002110">
    <property type="entry name" value="Ankyrin_rpt"/>
</dbReference>
<evidence type="ECO:0000256" key="2">
    <source>
        <dbReference type="ARBA" id="ARBA00023043"/>
    </source>
</evidence>
<dbReference type="InterPro" id="IPR036770">
    <property type="entry name" value="Ankyrin_rpt-contain_sf"/>
</dbReference>
<gene>
    <name evidence="5" type="primary">Ankrd42</name>
    <name evidence="5" type="ORF">ROSBEN_R03120</name>
</gene>
<evidence type="ECO:0000256" key="1">
    <source>
        <dbReference type="ARBA" id="ARBA00022737"/>
    </source>
</evidence>
<dbReference type="EMBL" id="VXAI01000001">
    <property type="protein sequence ID" value="NXJ58930.1"/>
    <property type="molecule type" value="Genomic_DNA"/>
</dbReference>
<dbReference type="Proteomes" id="UP000545435">
    <property type="component" value="Unassembled WGS sequence"/>
</dbReference>
<keyword evidence="2 3" id="KW-0040">ANK repeat</keyword>
<keyword evidence="6" id="KW-1185">Reference proteome</keyword>
<sequence length="456" mass="50800">KRKQSYTSVHEAVKAGDVEQLASMIKSGASVNEVDLVHKFTPLHSAAHSGSLECLHWLLWHGADVAEVTVRGWTAAHLVALRGQGACMQALLINGANAEAQDDRGCTPSHLAAAHGQSCTLETILRGGASVNVSDRNGWKPVHCAAFHGHLGCLQLLVRWGACIDDVDNNGNLPAHLAAAEGHLHCFKFLVSKMASVMHTLKARNDQGETPRDLAERFYRDNILQYIDSMEKGEEHPETQEAFPAHEAAFKGDLLVLRRLVRSGVININEWDDKGSTKVSKYDWSAGQGHIHCLQWLMERGADCDITNDAGETPKDVAKRSAHPAAVELMTRGTGDNSSSDEELGANNIKFFERHGVEGSTDSKEDLTLDKAEKRNARIRAFRKIQELQHLLEIAYSNYRQLGGITEEEKKTKKEEKEAEKAVRELEAQLEYERVRREKLESQLDEYRAEIKHLRE</sequence>
<proteinExistence type="predicted"/>
<dbReference type="InterPro" id="IPR050776">
    <property type="entry name" value="Ank_Repeat/CDKN_Inhibitor"/>
</dbReference>
<evidence type="ECO:0000313" key="6">
    <source>
        <dbReference type="Proteomes" id="UP000545435"/>
    </source>
</evidence>
<reference evidence="5 6" key="1">
    <citation type="submission" date="2019-09" db="EMBL/GenBank/DDBJ databases">
        <title>Bird 10,000 Genomes (B10K) Project - Family phase.</title>
        <authorList>
            <person name="Zhang G."/>
        </authorList>
    </citation>
    <scope>NUCLEOTIDE SEQUENCE [LARGE SCALE GENOMIC DNA]</scope>
    <source>
        <strain evidence="5">B10K-DU-006-20</strain>
        <tissue evidence="5">Mixed tissue sample</tissue>
    </source>
</reference>
<name>A0A7L0CPE5_9CHAR</name>
<accession>A0A7L0CPE5</accession>
<feature type="repeat" description="ANK" evidence="3">
    <location>
        <begin position="137"/>
        <end position="169"/>
    </location>
</feature>
<dbReference type="Pfam" id="PF12796">
    <property type="entry name" value="Ank_2"/>
    <property type="match status" value="2"/>
</dbReference>
<dbReference type="PANTHER" id="PTHR24201:SF2">
    <property type="entry name" value="ANKYRIN REPEAT DOMAIN-CONTAINING PROTEIN 42"/>
    <property type="match status" value="1"/>
</dbReference>
<feature type="non-terminal residue" evidence="5">
    <location>
        <position position="1"/>
    </location>
</feature>
<feature type="repeat" description="ANK" evidence="3">
    <location>
        <begin position="38"/>
        <end position="70"/>
    </location>
</feature>
<dbReference type="PROSITE" id="PS50088">
    <property type="entry name" value="ANK_REPEAT"/>
    <property type="match status" value="6"/>
</dbReference>
<keyword evidence="1" id="KW-0677">Repeat</keyword>
<evidence type="ECO:0000256" key="3">
    <source>
        <dbReference type="PROSITE-ProRule" id="PRU00023"/>
    </source>
</evidence>
<dbReference type="SUPFAM" id="SSF48403">
    <property type="entry name" value="Ankyrin repeat"/>
    <property type="match status" value="1"/>
</dbReference>
<evidence type="ECO:0000313" key="5">
    <source>
        <dbReference type="EMBL" id="NXJ58930.1"/>
    </source>
</evidence>